<dbReference type="Gene3D" id="3.40.50.620">
    <property type="entry name" value="HUPs"/>
    <property type="match status" value="1"/>
</dbReference>
<accession>A0A511R1T3</accession>
<organism evidence="1 2">
    <name type="scientific">Meiothermus hypogaeus NBRC 106114</name>
    <dbReference type="NCBI Taxonomy" id="1227553"/>
    <lineage>
        <taxon>Bacteria</taxon>
        <taxon>Thermotogati</taxon>
        <taxon>Deinococcota</taxon>
        <taxon>Deinococci</taxon>
        <taxon>Thermales</taxon>
        <taxon>Thermaceae</taxon>
        <taxon>Meiothermus</taxon>
    </lineage>
</organism>
<reference evidence="1 2" key="1">
    <citation type="submission" date="2019-07" db="EMBL/GenBank/DDBJ databases">
        <title>Whole genome shotgun sequence of Meiothermus hypogaeus NBRC 106114.</title>
        <authorList>
            <person name="Hosoyama A."/>
            <person name="Uohara A."/>
            <person name="Ohji S."/>
            <person name="Ichikawa N."/>
        </authorList>
    </citation>
    <scope>NUCLEOTIDE SEQUENCE [LARGE SCALE GENOMIC DNA]</scope>
    <source>
        <strain evidence="1 2">NBRC 106114</strain>
    </source>
</reference>
<dbReference type="Proteomes" id="UP000321197">
    <property type="component" value="Unassembled WGS sequence"/>
</dbReference>
<dbReference type="PANTHER" id="PTHR38657:SF1">
    <property type="entry name" value="SLR1343 PROTEIN"/>
    <property type="match status" value="1"/>
</dbReference>
<dbReference type="Gene3D" id="1.25.40.80">
    <property type="match status" value="1"/>
</dbReference>
<dbReference type="InterPro" id="IPR007357">
    <property type="entry name" value="PhrB-like"/>
</dbReference>
<gene>
    <name evidence="1" type="ORF">MHY01S_17250</name>
</gene>
<dbReference type="InterPro" id="IPR036134">
    <property type="entry name" value="Crypto/Photolyase_FAD-like_sf"/>
</dbReference>
<comment type="caution">
    <text evidence="1">The sequence shown here is derived from an EMBL/GenBank/DDBJ whole genome shotgun (WGS) entry which is preliminary data.</text>
</comment>
<dbReference type="PANTHER" id="PTHR38657">
    <property type="entry name" value="SLR1343 PROTEIN"/>
    <property type="match status" value="1"/>
</dbReference>
<dbReference type="GO" id="GO:0016829">
    <property type="term" value="F:lyase activity"/>
    <property type="evidence" value="ECO:0007669"/>
    <property type="project" value="UniProtKB-KW"/>
</dbReference>
<keyword evidence="1" id="KW-0456">Lyase</keyword>
<evidence type="ECO:0000313" key="1">
    <source>
        <dbReference type="EMBL" id="GEM83559.1"/>
    </source>
</evidence>
<dbReference type="Pfam" id="PF04244">
    <property type="entry name" value="DPRP"/>
    <property type="match status" value="1"/>
</dbReference>
<dbReference type="EMBL" id="BJXL01000050">
    <property type="protein sequence ID" value="GEM83559.1"/>
    <property type="molecule type" value="Genomic_DNA"/>
</dbReference>
<dbReference type="Gene3D" id="1.10.10.1710">
    <property type="entry name" value="Deoxyribodipyrimidine photolyase-related"/>
    <property type="match status" value="1"/>
</dbReference>
<dbReference type="InterPro" id="IPR052551">
    <property type="entry name" value="UV-DNA_repair_photolyase"/>
</dbReference>
<dbReference type="InterPro" id="IPR014729">
    <property type="entry name" value="Rossmann-like_a/b/a_fold"/>
</dbReference>
<sequence length="498" mass="56762">MTLWILGDQLNHAAMQQLSPRRVLLVEAYELGRTPPMHPQKLVLFFSAMRHFAQELRASGREVIYLQAETLAEALGQFFQAHPGATLAQMQPADYGFAERVGAIVEGLGGIYRLLPNRLWLLQPEEFDRWAGNRKTYRLEYFYRFMRQRTGYLMQGGQPVGGAWNYDAENRKAPPPGYQPPAPRRFAPDAITLAVVETVREKFRGHFGSLEGFEWPVTRQQGLEALEDFVQHRLVAFGPYQDALVEQSWSLHHSLLSPALNLGLLHPAEVVERALSEYEKGSIPLASIEGFVRQIIGWREYIYHVYRREMPGLLEANQLQASRPLPPLFWGAPTRMRCMSTVIERARQRGYAHHIERLMLLANFALLYGIEPQALNAWFVAAFVDSADWVMAPNVLGMGLFASPILSSKPYAASGKYIARMGNHCQHCAFKVVETLGEQACPFNSLYWDFMARHRALLEGNPRLGVLYKTWDRRNPKEQAAIRQQAKELRQCIAQGEL</sequence>
<dbReference type="SUPFAM" id="SSF48173">
    <property type="entry name" value="Cryptochrome/photolyase FAD-binding domain"/>
    <property type="match status" value="1"/>
</dbReference>
<dbReference type="RefSeq" id="WP_119340628.1">
    <property type="nucleotide sequence ID" value="NZ_BJXL01000050.1"/>
</dbReference>
<evidence type="ECO:0000313" key="2">
    <source>
        <dbReference type="Proteomes" id="UP000321197"/>
    </source>
</evidence>
<proteinExistence type="predicted"/>
<name>A0A511R1T3_9DEIN</name>
<dbReference type="OrthoDB" id="5288100at2"/>
<protein>
    <submittedName>
        <fullName evidence="1">Cryptochrome/photolyase family protein</fullName>
    </submittedName>
</protein>
<dbReference type="AlphaFoldDB" id="A0A511R1T3"/>
<dbReference type="Gene3D" id="1.10.579.10">
    <property type="entry name" value="DNA Cyclobutane Dipyrimidine Photolyase, subunit A, domain 3"/>
    <property type="match status" value="1"/>
</dbReference>